<protein>
    <recommendedName>
        <fullName evidence="4">Stage III sporulation protein AG</fullName>
    </recommendedName>
</protein>
<dbReference type="Proteomes" id="UP000823611">
    <property type="component" value="Unassembled WGS sequence"/>
</dbReference>
<comment type="caution">
    <text evidence="2">The sequence shown here is derived from an EMBL/GenBank/DDBJ whole genome shotgun (WGS) entry which is preliminary data.</text>
</comment>
<organism evidence="2 3">
    <name type="scientific">Candidatus Fimicola merdigallinarum</name>
    <dbReference type="NCBI Taxonomy" id="2840819"/>
    <lineage>
        <taxon>Bacteria</taxon>
        <taxon>Bacillati</taxon>
        <taxon>Bacillota</taxon>
        <taxon>Clostridia</taxon>
        <taxon>Lachnospirales</taxon>
        <taxon>Lachnospiraceae</taxon>
        <taxon>Lachnospiraceae incertae sedis</taxon>
        <taxon>Candidatus Fimicola</taxon>
    </lineage>
</organism>
<accession>A0A9D9DVK9</accession>
<evidence type="ECO:0000313" key="3">
    <source>
        <dbReference type="Proteomes" id="UP000823611"/>
    </source>
</evidence>
<evidence type="ECO:0008006" key="4">
    <source>
        <dbReference type="Google" id="ProtNLM"/>
    </source>
</evidence>
<feature type="region of interest" description="Disordered" evidence="1">
    <location>
        <begin position="98"/>
        <end position="119"/>
    </location>
</feature>
<dbReference type="EMBL" id="JADIMX010000106">
    <property type="protein sequence ID" value="MBO8434769.1"/>
    <property type="molecule type" value="Genomic_DNA"/>
</dbReference>
<evidence type="ECO:0000313" key="2">
    <source>
        <dbReference type="EMBL" id="MBO8434769.1"/>
    </source>
</evidence>
<reference evidence="2" key="2">
    <citation type="journal article" date="2021" name="PeerJ">
        <title>Extensive microbial diversity within the chicken gut microbiome revealed by metagenomics and culture.</title>
        <authorList>
            <person name="Gilroy R."/>
            <person name="Ravi A."/>
            <person name="Getino M."/>
            <person name="Pursley I."/>
            <person name="Horton D.L."/>
            <person name="Alikhan N.F."/>
            <person name="Baker D."/>
            <person name="Gharbi K."/>
            <person name="Hall N."/>
            <person name="Watson M."/>
            <person name="Adriaenssens E.M."/>
            <person name="Foster-Nyarko E."/>
            <person name="Jarju S."/>
            <person name="Secka A."/>
            <person name="Antonio M."/>
            <person name="Oren A."/>
            <person name="Chaudhuri R.R."/>
            <person name="La Ragione R."/>
            <person name="Hildebrand F."/>
            <person name="Pallen M.J."/>
        </authorList>
    </citation>
    <scope>NUCLEOTIDE SEQUENCE</scope>
    <source>
        <strain evidence="2">F6-4510</strain>
    </source>
</reference>
<reference evidence="2" key="1">
    <citation type="submission" date="2020-10" db="EMBL/GenBank/DDBJ databases">
        <authorList>
            <person name="Gilroy R."/>
        </authorList>
    </citation>
    <scope>NUCLEOTIDE SEQUENCE</scope>
    <source>
        <strain evidence="2">F6-4510</strain>
    </source>
</reference>
<dbReference type="AlphaFoldDB" id="A0A9D9DVK9"/>
<feature type="compositionally biased region" description="Basic and acidic residues" evidence="1">
    <location>
        <begin position="98"/>
        <end position="113"/>
    </location>
</feature>
<sequence length="188" mass="20472">MKVDFFKKIFSSSKNFKMNVLALFVTGVLLLIISSSMLSKDDEKIDDYEDIKPIETVNTSGDSQRKDLEKRLSEILSSIEGAGNTKVMITMANTSEKVVAKDNREESSSDKGENSLSTKSVIEETTVSVEASGGTKEPFVLSENMPKVQGALIVSEGADNVYVKGAIIEATQALLNIPSHKVAVFKMK</sequence>
<name>A0A9D9DVK9_9FIRM</name>
<evidence type="ECO:0000256" key="1">
    <source>
        <dbReference type="SAM" id="MobiDB-lite"/>
    </source>
</evidence>
<proteinExistence type="predicted"/>
<gene>
    <name evidence="2" type="ORF">IAC55_05545</name>
</gene>